<feature type="transmembrane region" description="Helical" evidence="2">
    <location>
        <begin position="97"/>
        <end position="120"/>
    </location>
</feature>
<keyword evidence="2" id="KW-1133">Transmembrane helix</keyword>
<feature type="transmembrane region" description="Helical" evidence="2">
    <location>
        <begin position="132"/>
        <end position="155"/>
    </location>
</feature>
<feature type="transmembrane region" description="Helical" evidence="2">
    <location>
        <begin position="205"/>
        <end position="224"/>
    </location>
</feature>
<name>A0A8H6Z1B2_9AGAR</name>
<keyword evidence="3" id="KW-0732">Signal</keyword>
<gene>
    <name evidence="5" type="ORF">MVEN_00209600</name>
</gene>
<dbReference type="Proteomes" id="UP000620124">
    <property type="component" value="Unassembled WGS sequence"/>
</dbReference>
<proteinExistence type="predicted"/>
<reference evidence="5" key="1">
    <citation type="submission" date="2020-05" db="EMBL/GenBank/DDBJ databases">
        <title>Mycena genomes resolve the evolution of fungal bioluminescence.</title>
        <authorList>
            <person name="Tsai I.J."/>
        </authorList>
    </citation>
    <scope>NUCLEOTIDE SEQUENCE</scope>
    <source>
        <strain evidence="5">CCC161011</strain>
    </source>
</reference>
<dbReference type="AlphaFoldDB" id="A0A8H6Z1B2"/>
<dbReference type="EMBL" id="JACAZI010000002">
    <property type="protein sequence ID" value="KAF7368842.1"/>
    <property type="molecule type" value="Genomic_DNA"/>
</dbReference>
<dbReference type="PANTHER" id="PTHR40465">
    <property type="entry name" value="CHROMOSOME 1, WHOLE GENOME SHOTGUN SEQUENCE"/>
    <property type="match status" value="1"/>
</dbReference>
<feature type="signal peptide" evidence="3">
    <location>
        <begin position="1"/>
        <end position="27"/>
    </location>
</feature>
<feature type="transmembrane region" description="Helical" evidence="2">
    <location>
        <begin position="67"/>
        <end position="85"/>
    </location>
</feature>
<feature type="compositionally biased region" description="Basic and acidic residues" evidence="1">
    <location>
        <begin position="269"/>
        <end position="285"/>
    </location>
</feature>
<accession>A0A8H6Z1B2</accession>
<evidence type="ECO:0000259" key="4">
    <source>
        <dbReference type="Pfam" id="PF20152"/>
    </source>
</evidence>
<sequence>MGRLDIGFGTSLLGSWFGSLLCGAALAQTYEYFKIFPNDIGEYVDVYMPTVTFWGNPAALLDETWSVPLYTISNALVAIIVNSYLISRFYSVSKNIVVTVFLFLVTLLAFVMSFLPVLLYPGVANIQKAVPLALVWTIASAVSDVLIAASLVWTLRGMKTTFTDTNRLVRRVMIISIQNGCTTSVLAIGGMISTIIIPYSNVAEVFFFQLGPLYVLTLLSNFNLRGAGKSGSRTWSSSRNNNTMNSSIVIDAAQMRRPAIVTKDSDIEMGNRKGEERTVKQDPFRAEGINYSST</sequence>
<evidence type="ECO:0000256" key="2">
    <source>
        <dbReference type="SAM" id="Phobius"/>
    </source>
</evidence>
<evidence type="ECO:0000256" key="1">
    <source>
        <dbReference type="SAM" id="MobiDB-lite"/>
    </source>
</evidence>
<keyword evidence="2" id="KW-0472">Membrane</keyword>
<feature type="domain" description="DUF6534" evidence="4">
    <location>
        <begin position="140"/>
        <end position="225"/>
    </location>
</feature>
<dbReference type="Pfam" id="PF20152">
    <property type="entry name" value="DUF6534"/>
    <property type="match status" value="1"/>
</dbReference>
<dbReference type="OrthoDB" id="3203775at2759"/>
<keyword evidence="2" id="KW-0812">Transmembrane</keyword>
<feature type="region of interest" description="Disordered" evidence="1">
    <location>
        <begin position="269"/>
        <end position="294"/>
    </location>
</feature>
<organism evidence="5 6">
    <name type="scientific">Mycena venus</name>
    <dbReference type="NCBI Taxonomy" id="2733690"/>
    <lineage>
        <taxon>Eukaryota</taxon>
        <taxon>Fungi</taxon>
        <taxon>Dikarya</taxon>
        <taxon>Basidiomycota</taxon>
        <taxon>Agaricomycotina</taxon>
        <taxon>Agaricomycetes</taxon>
        <taxon>Agaricomycetidae</taxon>
        <taxon>Agaricales</taxon>
        <taxon>Marasmiineae</taxon>
        <taxon>Mycenaceae</taxon>
        <taxon>Mycena</taxon>
    </lineage>
</organism>
<evidence type="ECO:0000256" key="3">
    <source>
        <dbReference type="SAM" id="SignalP"/>
    </source>
</evidence>
<evidence type="ECO:0000313" key="6">
    <source>
        <dbReference type="Proteomes" id="UP000620124"/>
    </source>
</evidence>
<dbReference type="InterPro" id="IPR045339">
    <property type="entry name" value="DUF6534"/>
</dbReference>
<dbReference type="PANTHER" id="PTHR40465:SF1">
    <property type="entry name" value="DUF6534 DOMAIN-CONTAINING PROTEIN"/>
    <property type="match status" value="1"/>
</dbReference>
<comment type="caution">
    <text evidence="5">The sequence shown here is derived from an EMBL/GenBank/DDBJ whole genome shotgun (WGS) entry which is preliminary data.</text>
</comment>
<protein>
    <recommendedName>
        <fullName evidence="4">DUF6534 domain-containing protein</fullName>
    </recommendedName>
</protein>
<feature type="chain" id="PRO_5034637222" description="DUF6534 domain-containing protein" evidence="3">
    <location>
        <begin position="28"/>
        <end position="294"/>
    </location>
</feature>
<keyword evidence="6" id="KW-1185">Reference proteome</keyword>
<feature type="transmembrane region" description="Helical" evidence="2">
    <location>
        <begin position="176"/>
        <end position="199"/>
    </location>
</feature>
<evidence type="ECO:0000313" key="5">
    <source>
        <dbReference type="EMBL" id="KAF7368842.1"/>
    </source>
</evidence>